<feature type="domain" description="HTH lysR-type" evidence="5">
    <location>
        <begin position="15"/>
        <end position="72"/>
    </location>
</feature>
<organism evidence="6 7">
    <name type="scientific">Hylemonella gracilis str. Niagara R</name>
    <dbReference type="NCBI Taxonomy" id="1458275"/>
    <lineage>
        <taxon>Bacteria</taxon>
        <taxon>Pseudomonadati</taxon>
        <taxon>Pseudomonadota</taxon>
        <taxon>Betaproteobacteria</taxon>
        <taxon>Burkholderiales</taxon>
        <taxon>Comamonadaceae</taxon>
        <taxon>Hylemonella</taxon>
    </lineage>
</organism>
<evidence type="ECO:0000313" key="7">
    <source>
        <dbReference type="Proteomes" id="UP000023268"/>
    </source>
</evidence>
<dbReference type="InterPro" id="IPR036390">
    <property type="entry name" value="WH_DNA-bd_sf"/>
</dbReference>
<dbReference type="Gene3D" id="3.40.190.290">
    <property type="match status" value="1"/>
</dbReference>
<comment type="caution">
    <text evidence="6">The sequence shown here is derived from an EMBL/GenBank/DDBJ whole genome shotgun (WGS) entry which is preliminary data.</text>
</comment>
<dbReference type="RefSeq" id="WP_051509758.1">
    <property type="nucleotide sequence ID" value="NZ_JEMG01000001.1"/>
</dbReference>
<name>A0A016XJI7_9BURK</name>
<dbReference type="InterPro" id="IPR036388">
    <property type="entry name" value="WH-like_DNA-bd_sf"/>
</dbReference>
<dbReference type="InterPro" id="IPR058163">
    <property type="entry name" value="LysR-type_TF_proteobact-type"/>
</dbReference>
<dbReference type="Proteomes" id="UP000023268">
    <property type="component" value="Unassembled WGS sequence"/>
</dbReference>
<accession>A0A016XJI7</accession>
<evidence type="ECO:0000259" key="5">
    <source>
        <dbReference type="PROSITE" id="PS50931"/>
    </source>
</evidence>
<dbReference type="GO" id="GO:0043565">
    <property type="term" value="F:sequence-specific DNA binding"/>
    <property type="evidence" value="ECO:0007669"/>
    <property type="project" value="TreeGrafter"/>
</dbReference>
<dbReference type="Pfam" id="PF00126">
    <property type="entry name" value="HTH_1"/>
    <property type="match status" value="1"/>
</dbReference>
<sequence>MKASIAPALALSERLDLGALRLALRVAELGGVAAAAREQGLLNATATAAIRRLEQQLGARLFMRSSRALRPTPEGEAFLQRCLSALSAVDEAAAELRAPLTQVRGLLRLGVPTDLGTQVLRSLLDEFMGLHPQLQLDLAVGDRVADLTREPVDAAIRYGEAAPGQIVRPLVPDNHAILVAAPAYLRRAGMPKRLDDLAAHEMIGLRIASRPAHRWTLLDAGKPVTFRARVRRSVDSGLVARQWAVEGWGIALKSRLDVAADLAAGHLVHVLPQVRSQPYPLVLALARGTHLSARMRALGDFLQRRLQAA</sequence>
<evidence type="ECO:0000313" key="6">
    <source>
        <dbReference type="EMBL" id="EYC51727.1"/>
    </source>
</evidence>
<dbReference type="EMBL" id="JEMG01000001">
    <property type="protein sequence ID" value="EYC51727.1"/>
    <property type="molecule type" value="Genomic_DNA"/>
</dbReference>
<keyword evidence="3" id="KW-0238">DNA-binding</keyword>
<dbReference type="Pfam" id="PF03466">
    <property type="entry name" value="LysR_substrate"/>
    <property type="match status" value="1"/>
</dbReference>
<dbReference type="Gene3D" id="1.10.10.10">
    <property type="entry name" value="Winged helix-like DNA-binding domain superfamily/Winged helix DNA-binding domain"/>
    <property type="match status" value="1"/>
</dbReference>
<comment type="similarity">
    <text evidence="1">Belongs to the LysR transcriptional regulatory family.</text>
</comment>
<proteinExistence type="inferred from homology"/>
<reference evidence="6 7" key="1">
    <citation type="submission" date="2014-02" db="EMBL/GenBank/DDBJ databases">
        <title>Draft Genome of Hylemonella gracilis isolated from the Niagara River.</title>
        <authorList>
            <person name="Pawlowski D.R."/>
            <person name="Koudelka G.B."/>
        </authorList>
    </citation>
    <scope>NUCLEOTIDE SEQUENCE [LARGE SCALE GENOMIC DNA]</scope>
    <source>
        <strain evidence="6 7">Niagara R</strain>
    </source>
</reference>
<dbReference type="CDD" id="cd08422">
    <property type="entry name" value="PBP2_CrgA_like"/>
    <property type="match status" value="1"/>
</dbReference>
<dbReference type="AlphaFoldDB" id="A0A016XJI7"/>
<dbReference type="GO" id="GO:0003700">
    <property type="term" value="F:DNA-binding transcription factor activity"/>
    <property type="evidence" value="ECO:0007669"/>
    <property type="project" value="InterPro"/>
</dbReference>
<dbReference type="PANTHER" id="PTHR30537:SF21">
    <property type="entry name" value="HTH-TYPE TRANSCRIPTIONAL REGULATOR SINR-RELATED"/>
    <property type="match status" value="1"/>
</dbReference>
<dbReference type="OrthoDB" id="9786526at2"/>
<evidence type="ECO:0000256" key="2">
    <source>
        <dbReference type="ARBA" id="ARBA00023015"/>
    </source>
</evidence>
<dbReference type="STRING" id="1458275.AZ34_12080"/>
<evidence type="ECO:0000256" key="1">
    <source>
        <dbReference type="ARBA" id="ARBA00009437"/>
    </source>
</evidence>
<dbReference type="SUPFAM" id="SSF53850">
    <property type="entry name" value="Periplasmic binding protein-like II"/>
    <property type="match status" value="1"/>
</dbReference>
<dbReference type="eggNOG" id="COG0583">
    <property type="taxonomic scope" value="Bacteria"/>
</dbReference>
<dbReference type="PANTHER" id="PTHR30537">
    <property type="entry name" value="HTH-TYPE TRANSCRIPTIONAL REGULATOR"/>
    <property type="match status" value="1"/>
</dbReference>
<dbReference type="PROSITE" id="PS50931">
    <property type="entry name" value="HTH_LYSR"/>
    <property type="match status" value="1"/>
</dbReference>
<dbReference type="InterPro" id="IPR000847">
    <property type="entry name" value="LysR_HTH_N"/>
</dbReference>
<protein>
    <submittedName>
        <fullName evidence="6">LysR family transcriptional regulator</fullName>
    </submittedName>
</protein>
<gene>
    <name evidence="6" type="ORF">AZ34_12080</name>
</gene>
<dbReference type="InterPro" id="IPR005119">
    <property type="entry name" value="LysR_subst-bd"/>
</dbReference>
<keyword evidence="4" id="KW-0804">Transcription</keyword>
<keyword evidence="2" id="KW-0805">Transcription regulation</keyword>
<dbReference type="GO" id="GO:0006351">
    <property type="term" value="P:DNA-templated transcription"/>
    <property type="evidence" value="ECO:0007669"/>
    <property type="project" value="TreeGrafter"/>
</dbReference>
<evidence type="ECO:0000256" key="3">
    <source>
        <dbReference type="ARBA" id="ARBA00023125"/>
    </source>
</evidence>
<evidence type="ECO:0000256" key="4">
    <source>
        <dbReference type="ARBA" id="ARBA00023163"/>
    </source>
</evidence>
<dbReference type="SUPFAM" id="SSF46785">
    <property type="entry name" value="Winged helix' DNA-binding domain"/>
    <property type="match status" value="1"/>
</dbReference>